<dbReference type="InterPro" id="IPR001647">
    <property type="entry name" value="HTH_TetR"/>
</dbReference>
<reference evidence="5 6" key="1">
    <citation type="submission" date="2018-11" db="EMBL/GenBank/DDBJ databases">
        <title>Sequencing the genomes of 1000 actinobacteria strains.</title>
        <authorList>
            <person name="Klenk H.-P."/>
        </authorList>
    </citation>
    <scope>NUCLEOTIDE SEQUENCE [LARGE SCALE GENOMIC DNA]</scope>
    <source>
        <strain evidence="5 6">DSM 44781</strain>
    </source>
</reference>
<feature type="domain" description="HTH tetR-type" evidence="4">
    <location>
        <begin position="35"/>
        <end position="95"/>
    </location>
</feature>
<evidence type="ECO:0000313" key="6">
    <source>
        <dbReference type="Proteomes" id="UP000266906"/>
    </source>
</evidence>
<evidence type="ECO:0000256" key="2">
    <source>
        <dbReference type="PROSITE-ProRule" id="PRU00335"/>
    </source>
</evidence>
<feature type="region of interest" description="Disordered" evidence="3">
    <location>
        <begin position="1"/>
        <end position="31"/>
    </location>
</feature>
<evidence type="ECO:0000256" key="3">
    <source>
        <dbReference type="SAM" id="MobiDB-lite"/>
    </source>
</evidence>
<dbReference type="PANTHER" id="PTHR30055">
    <property type="entry name" value="HTH-TYPE TRANSCRIPTIONAL REGULATOR RUTR"/>
    <property type="match status" value="1"/>
</dbReference>
<dbReference type="Pfam" id="PF00440">
    <property type="entry name" value="TetR_N"/>
    <property type="match status" value="1"/>
</dbReference>
<keyword evidence="1 2" id="KW-0238">DNA-binding</keyword>
<comment type="caution">
    <text evidence="5">The sequence shown here is derived from an EMBL/GenBank/DDBJ whole genome shotgun (WGS) entry which is preliminary data.</text>
</comment>
<dbReference type="Pfam" id="PF17928">
    <property type="entry name" value="TetR_C_22"/>
    <property type="match status" value="1"/>
</dbReference>
<gene>
    <name evidence="5" type="ORF">EDD38_0524</name>
</gene>
<dbReference type="GO" id="GO:0003700">
    <property type="term" value="F:DNA-binding transcription factor activity"/>
    <property type="evidence" value="ECO:0007669"/>
    <property type="project" value="TreeGrafter"/>
</dbReference>
<dbReference type="Gene3D" id="1.10.357.10">
    <property type="entry name" value="Tetracycline Repressor, domain 2"/>
    <property type="match status" value="1"/>
</dbReference>
<keyword evidence="6" id="KW-1185">Reference proteome</keyword>
<sequence>MFLWRVKDPARPAPYEESEPAVSPLVREPQQQRSREKFARILATTARLLETVPFEQLSTKQIAAEAGMSVGALYRFFPDKEAVLETLEHSWMEGDLRLLEAATAPEAVAACGSSSERFLAGVVEAYANRLRALPGYRQSWFHSPKIPSLVDPSDEVDALIATRVHQVLVASFGLADTAGTRRRAGLAVTVGIHLLSAAFREDPDGDPEVLADAALMMDRYFFAPERDPQGS</sequence>
<feature type="DNA-binding region" description="H-T-H motif" evidence="2">
    <location>
        <begin position="58"/>
        <end position="77"/>
    </location>
</feature>
<dbReference type="Proteomes" id="UP000266906">
    <property type="component" value="Unassembled WGS sequence"/>
</dbReference>
<protein>
    <submittedName>
        <fullName evidence="5">TetR family transcriptional regulator</fullName>
    </submittedName>
</protein>
<dbReference type="AlphaFoldDB" id="A0A3N4RG10"/>
<dbReference type="PANTHER" id="PTHR30055:SF226">
    <property type="entry name" value="HTH-TYPE TRANSCRIPTIONAL REGULATOR PKSA"/>
    <property type="match status" value="1"/>
</dbReference>
<dbReference type="PROSITE" id="PS50977">
    <property type="entry name" value="HTH_TETR_2"/>
    <property type="match status" value="1"/>
</dbReference>
<evidence type="ECO:0000259" key="4">
    <source>
        <dbReference type="PROSITE" id="PS50977"/>
    </source>
</evidence>
<dbReference type="InterPro" id="IPR009057">
    <property type="entry name" value="Homeodomain-like_sf"/>
</dbReference>
<organism evidence="5 6">
    <name type="scientific">Kitasatospora cineracea</name>
    <dbReference type="NCBI Taxonomy" id="88074"/>
    <lineage>
        <taxon>Bacteria</taxon>
        <taxon>Bacillati</taxon>
        <taxon>Actinomycetota</taxon>
        <taxon>Actinomycetes</taxon>
        <taxon>Kitasatosporales</taxon>
        <taxon>Streptomycetaceae</taxon>
        <taxon>Kitasatospora</taxon>
    </lineage>
</organism>
<evidence type="ECO:0000256" key="1">
    <source>
        <dbReference type="ARBA" id="ARBA00023125"/>
    </source>
</evidence>
<dbReference type="InterPro" id="IPR041674">
    <property type="entry name" value="TetR_C_22"/>
</dbReference>
<name>A0A3N4RG10_9ACTN</name>
<evidence type="ECO:0000313" key="5">
    <source>
        <dbReference type="EMBL" id="RPE32273.1"/>
    </source>
</evidence>
<feature type="compositionally biased region" description="Basic and acidic residues" evidence="3">
    <location>
        <begin position="1"/>
        <end position="10"/>
    </location>
</feature>
<proteinExistence type="predicted"/>
<dbReference type="GO" id="GO:0000976">
    <property type="term" value="F:transcription cis-regulatory region binding"/>
    <property type="evidence" value="ECO:0007669"/>
    <property type="project" value="TreeGrafter"/>
</dbReference>
<accession>A0A3N4RG10</accession>
<dbReference type="InterPro" id="IPR050109">
    <property type="entry name" value="HTH-type_TetR-like_transc_reg"/>
</dbReference>
<dbReference type="EMBL" id="RKQG01000001">
    <property type="protein sequence ID" value="RPE32273.1"/>
    <property type="molecule type" value="Genomic_DNA"/>
</dbReference>
<dbReference type="SUPFAM" id="SSF46689">
    <property type="entry name" value="Homeodomain-like"/>
    <property type="match status" value="1"/>
</dbReference>
<dbReference type="PRINTS" id="PR00455">
    <property type="entry name" value="HTHTETR"/>
</dbReference>